<dbReference type="InterPro" id="IPR036079">
    <property type="entry name" value="ATPase_csu/dsu_sf"/>
</dbReference>
<accession>A0ABV6M733</accession>
<gene>
    <name evidence="1" type="ORF">ACFFIA_22905</name>
</gene>
<evidence type="ECO:0000313" key="2">
    <source>
        <dbReference type="Proteomes" id="UP001589867"/>
    </source>
</evidence>
<dbReference type="SUPFAM" id="SSF103486">
    <property type="entry name" value="V-type ATP synthase subunit C"/>
    <property type="match status" value="1"/>
</dbReference>
<dbReference type="RefSeq" id="WP_377253674.1">
    <property type="nucleotide sequence ID" value="NZ_JBHLUH010000047.1"/>
</dbReference>
<reference evidence="1 2" key="1">
    <citation type="submission" date="2024-09" db="EMBL/GenBank/DDBJ databases">
        <authorList>
            <person name="Sun Q."/>
            <person name="Mori K."/>
        </authorList>
    </citation>
    <scope>NUCLEOTIDE SEQUENCE [LARGE SCALE GENOMIC DNA]</scope>
    <source>
        <strain evidence="1 2">TBRC 3947</strain>
    </source>
</reference>
<proteinExistence type="predicted"/>
<keyword evidence="2" id="KW-1185">Reference proteome</keyword>
<evidence type="ECO:0000313" key="1">
    <source>
        <dbReference type="EMBL" id="MFC0530515.1"/>
    </source>
</evidence>
<dbReference type="Gene3D" id="1.10.132.50">
    <property type="entry name" value="ATP synthase (C/AC39) subunit, domain 3"/>
    <property type="match status" value="1"/>
</dbReference>
<dbReference type="InterPro" id="IPR044911">
    <property type="entry name" value="V-type_ATPase_csu/dsu_dom_3"/>
</dbReference>
<comment type="caution">
    <text evidence="1">The sequence shown here is derived from an EMBL/GenBank/DDBJ whole genome shotgun (WGS) entry which is preliminary data.</text>
</comment>
<name>A0ABV6M733_9ACTN</name>
<dbReference type="Proteomes" id="UP001589867">
    <property type="component" value="Unassembled WGS sequence"/>
</dbReference>
<organism evidence="1 2">
    <name type="scientific">Phytohabitans kaempferiae</name>
    <dbReference type="NCBI Taxonomy" id="1620943"/>
    <lineage>
        <taxon>Bacteria</taxon>
        <taxon>Bacillati</taxon>
        <taxon>Actinomycetota</taxon>
        <taxon>Actinomycetes</taxon>
        <taxon>Micromonosporales</taxon>
        <taxon>Micromonosporaceae</taxon>
    </lineage>
</organism>
<protein>
    <submittedName>
        <fullName evidence="1">Uncharacterized protein</fullName>
    </submittedName>
</protein>
<sequence length="306" mass="31873">MSARWVAGSVRARALARRRLDAERVRTLAASHSAAEAVGSLAGSQYGDRVRTDHDVAAAQRAVAEALLWDLRVLAGWLPREGVEALRALAGWFEIANVDEHLRALAGEPADPPFRLGHLATVWPQLAAATSPSLLRTALAVSPWRDPGSAEPRDIQVSMRLAWAERVASRAPSAAGWARAAAALLVARAGPASGGRLPGGAAETVARLLGPAAAHAGSLPELATAVPVRVRWALDGLDLPADLWTAEVRWWRRIAAEGAAMLGRGGFGPESAIGAAALLAADARLVRAAMEAAARGGAREAFDAVA</sequence>
<dbReference type="EMBL" id="JBHLUH010000047">
    <property type="protein sequence ID" value="MFC0530515.1"/>
    <property type="molecule type" value="Genomic_DNA"/>
</dbReference>